<evidence type="ECO:0008006" key="3">
    <source>
        <dbReference type="Google" id="ProtNLM"/>
    </source>
</evidence>
<dbReference type="RefSeq" id="WP_371719058.1">
    <property type="nucleotide sequence ID" value="NZ_JBGOOF010000016.1"/>
</dbReference>
<reference evidence="1 2" key="1">
    <citation type="submission" date="2024-06" db="EMBL/GenBank/DDBJ databases">
        <authorList>
            <person name="Steensen K."/>
            <person name="Seneca J."/>
            <person name="Bartlau N."/>
            <person name="Yu A.X."/>
            <person name="Polz M.F."/>
        </authorList>
    </citation>
    <scope>NUCLEOTIDE SEQUENCE [LARGE SCALE GENOMIC DNA]</scope>
    <source>
        <strain evidence="1 2">1F146</strain>
    </source>
</reference>
<evidence type="ECO:0000313" key="1">
    <source>
        <dbReference type="EMBL" id="MEZ8209385.1"/>
    </source>
</evidence>
<protein>
    <recommendedName>
        <fullName evidence="3">Transposase</fullName>
    </recommendedName>
</protein>
<dbReference type="Proteomes" id="UP001569151">
    <property type="component" value="Unassembled WGS sequence"/>
</dbReference>
<keyword evidence="2" id="KW-1185">Reference proteome</keyword>
<dbReference type="EMBL" id="JBGOOS010000014">
    <property type="protein sequence ID" value="MEZ8209385.1"/>
    <property type="molecule type" value="Genomic_DNA"/>
</dbReference>
<sequence>MKSVNYSAYIGLDVHKDTIAVAIANPERQGEVRFYSNISSAKDFVIRLMKKLIKLHCSIFVCHEAGPIGYRVR</sequence>
<proteinExistence type="predicted"/>
<comment type="caution">
    <text evidence="1">The sequence shown here is derived from an EMBL/GenBank/DDBJ whole genome shotgun (WGS) entry which is preliminary data.</text>
</comment>
<accession>A0ABV4MIJ0</accession>
<organism evidence="1 2">
    <name type="scientific">Vibrio bivalvicida</name>
    <dbReference type="NCBI Taxonomy" id="1276888"/>
    <lineage>
        <taxon>Bacteria</taxon>
        <taxon>Pseudomonadati</taxon>
        <taxon>Pseudomonadota</taxon>
        <taxon>Gammaproteobacteria</taxon>
        <taxon>Vibrionales</taxon>
        <taxon>Vibrionaceae</taxon>
        <taxon>Vibrio</taxon>
        <taxon>Vibrio oreintalis group</taxon>
    </lineage>
</organism>
<name>A0ABV4MIJ0_9VIBR</name>
<gene>
    <name evidence="1" type="ORF">ACED39_11395</name>
</gene>
<evidence type="ECO:0000313" key="2">
    <source>
        <dbReference type="Proteomes" id="UP001569151"/>
    </source>
</evidence>